<evidence type="ECO:0000313" key="2">
    <source>
        <dbReference type="Proteomes" id="UP000095283"/>
    </source>
</evidence>
<proteinExistence type="predicted"/>
<evidence type="ECO:0000313" key="3">
    <source>
        <dbReference type="WBParaSite" id="Hba_19327"/>
    </source>
</evidence>
<keyword evidence="2" id="KW-1185">Reference proteome</keyword>
<dbReference type="PANTHER" id="PTHR43570:SF16">
    <property type="entry name" value="ALDEHYDE DEHYDROGENASE TYPE III, ISOFORM Q"/>
    <property type="match status" value="1"/>
</dbReference>
<sequence length="118" mass="13949">MNYHQVVENQRQLFRTGHTATVEHRKAKLATLRRLITENTAELCNAVYKDLRRNPKTTEVLEIGNALVEIDYMLSNLSEWSKPIDHIVDMEFFPLANTLYKANNYRTHKAYQVYNFIF</sequence>
<dbReference type="AlphaFoldDB" id="A0A1I7XP66"/>
<evidence type="ECO:0000256" key="1">
    <source>
        <dbReference type="ARBA" id="ARBA00023002"/>
    </source>
</evidence>
<dbReference type="InterPro" id="IPR016161">
    <property type="entry name" value="Ald_DH/histidinol_DH"/>
</dbReference>
<dbReference type="Proteomes" id="UP000095283">
    <property type="component" value="Unplaced"/>
</dbReference>
<dbReference type="InterPro" id="IPR012394">
    <property type="entry name" value="Aldehyde_DH_NAD(P)"/>
</dbReference>
<reference evidence="3" key="1">
    <citation type="submission" date="2016-11" db="UniProtKB">
        <authorList>
            <consortium name="WormBaseParasite"/>
        </authorList>
    </citation>
    <scope>IDENTIFICATION</scope>
</reference>
<dbReference type="SUPFAM" id="SSF53720">
    <property type="entry name" value="ALDH-like"/>
    <property type="match status" value="1"/>
</dbReference>
<keyword evidence="1" id="KW-0560">Oxidoreductase</keyword>
<dbReference type="GO" id="GO:0006081">
    <property type="term" value="P:aldehyde metabolic process"/>
    <property type="evidence" value="ECO:0007669"/>
    <property type="project" value="InterPro"/>
</dbReference>
<protein>
    <submittedName>
        <fullName evidence="3">Aldehyde dehydrogenase</fullName>
    </submittedName>
</protein>
<organism evidence="2 3">
    <name type="scientific">Heterorhabditis bacteriophora</name>
    <name type="common">Entomopathogenic nematode worm</name>
    <dbReference type="NCBI Taxonomy" id="37862"/>
    <lineage>
        <taxon>Eukaryota</taxon>
        <taxon>Metazoa</taxon>
        <taxon>Ecdysozoa</taxon>
        <taxon>Nematoda</taxon>
        <taxon>Chromadorea</taxon>
        <taxon>Rhabditida</taxon>
        <taxon>Rhabditina</taxon>
        <taxon>Rhabditomorpha</taxon>
        <taxon>Strongyloidea</taxon>
        <taxon>Heterorhabditidae</taxon>
        <taxon>Heterorhabditis</taxon>
    </lineage>
</organism>
<dbReference type="WBParaSite" id="Hba_19327">
    <property type="protein sequence ID" value="Hba_19327"/>
    <property type="gene ID" value="Hba_19327"/>
</dbReference>
<dbReference type="GO" id="GO:0005737">
    <property type="term" value="C:cytoplasm"/>
    <property type="evidence" value="ECO:0007669"/>
    <property type="project" value="TreeGrafter"/>
</dbReference>
<accession>A0A1I7XP66</accession>
<dbReference type="PANTHER" id="PTHR43570">
    <property type="entry name" value="ALDEHYDE DEHYDROGENASE"/>
    <property type="match status" value="1"/>
</dbReference>
<dbReference type="Gene3D" id="3.40.605.10">
    <property type="entry name" value="Aldehyde Dehydrogenase, Chain A, domain 1"/>
    <property type="match status" value="1"/>
</dbReference>
<dbReference type="GO" id="GO:0004029">
    <property type="term" value="F:aldehyde dehydrogenase (NAD+) activity"/>
    <property type="evidence" value="ECO:0007669"/>
    <property type="project" value="TreeGrafter"/>
</dbReference>
<name>A0A1I7XP66_HETBA</name>
<dbReference type="InterPro" id="IPR016162">
    <property type="entry name" value="Ald_DH_N"/>
</dbReference>